<keyword evidence="3" id="KW-0808">Transferase</keyword>
<dbReference type="FunFam" id="1.10.8.10:FF:000005">
    <property type="entry name" value="Non-specific serine/threonine protein kinase"/>
    <property type="match status" value="1"/>
</dbReference>
<keyword evidence="4 9" id="KW-0547">Nucleotide-binding</keyword>
<dbReference type="GO" id="GO:0005829">
    <property type="term" value="C:cytosol"/>
    <property type="evidence" value="ECO:0007669"/>
    <property type="project" value="TreeGrafter"/>
</dbReference>
<evidence type="ECO:0000256" key="8">
    <source>
        <dbReference type="ARBA" id="ARBA00048679"/>
    </source>
</evidence>
<evidence type="ECO:0000259" key="11">
    <source>
        <dbReference type="PROSITE" id="PS50011"/>
    </source>
</evidence>
<evidence type="ECO:0000256" key="7">
    <source>
        <dbReference type="ARBA" id="ARBA00047899"/>
    </source>
</evidence>
<evidence type="ECO:0000256" key="1">
    <source>
        <dbReference type="ARBA" id="ARBA00012513"/>
    </source>
</evidence>
<dbReference type="Gene3D" id="3.30.200.20">
    <property type="entry name" value="Phosphorylase Kinase, domain 1"/>
    <property type="match status" value="1"/>
</dbReference>
<dbReference type="GO" id="GO:0035556">
    <property type="term" value="P:intracellular signal transduction"/>
    <property type="evidence" value="ECO:0007669"/>
    <property type="project" value="TreeGrafter"/>
</dbReference>
<comment type="caution">
    <text evidence="12">The sequence shown here is derived from an EMBL/GenBank/DDBJ whole genome shotgun (WGS) entry which is preliminary data.</text>
</comment>
<dbReference type="InterPro" id="IPR017441">
    <property type="entry name" value="Protein_kinase_ATP_BS"/>
</dbReference>
<dbReference type="Proteomes" id="UP001488838">
    <property type="component" value="Unassembled WGS sequence"/>
</dbReference>
<evidence type="ECO:0000256" key="2">
    <source>
        <dbReference type="ARBA" id="ARBA00022527"/>
    </source>
</evidence>
<feature type="compositionally biased region" description="Polar residues" evidence="10">
    <location>
        <begin position="507"/>
        <end position="518"/>
    </location>
</feature>
<dbReference type="InterPro" id="IPR011009">
    <property type="entry name" value="Kinase-like_dom_sf"/>
</dbReference>
<dbReference type="PROSITE" id="PS00107">
    <property type="entry name" value="PROTEIN_KINASE_ATP"/>
    <property type="match status" value="1"/>
</dbReference>
<dbReference type="PANTHER" id="PTHR24346">
    <property type="entry name" value="MAP/MICROTUBULE AFFINITY-REGULATING KINASE"/>
    <property type="match status" value="1"/>
</dbReference>
<dbReference type="GO" id="GO:0004674">
    <property type="term" value="F:protein serine/threonine kinase activity"/>
    <property type="evidence" value="ECO:0007669"/>
    <property type="project" value="UniProtKB-KW"/>
</dbReference>
<feature type="binding site" evidence="9">
    <location>
        <position position="48"/>
    </location>
    <ligand>
        <name>ATP</name>
        <dbReference type="ChEBI" id="CHEBI:30616"/>
    </ligand>
</feature>
<dbReference type="FunFam" id="3.30.200.20:FF:000003">
    <property type="entry name" value="Non-specific serine/threonine protein kinase"/>
    <property type="match status" value="1"/>
</dbReference>
<dbReference type="InterPro" id="IPR000719">
    <property type="entry name" value="Prot_kinase_dom"/>
</dbReference>
<proteinExistence type="predicted"/>
<keyword evidence="2" id="KW-0723">Serine/threonine-protein kinase</keyword>
<evidence type="ECO:0000256" key="6">
    <source>
        <dbReference type="ARBA" id="ARBA00022840"/>
    </source>
</evidence>
<evidence type="ECO:0000256" key="10">
    <source>
        <dbReference type="SAM" id="MobiDB-lite"/>
    </source>
</evidence>
<feature type="domain" description="Protein kinase" evidence="11">
    <location>
        <begin position="19"/>
        <end position="267"/>
    </location>
</feature>
<dbReference type="EMBL" id="JBBHLL010000842">
    <property type="protein sequence ID" value="KAK7797387.1"/>
    <property type="molecule type" value="Genomic_DNA"/>
</dbReference>
<keyword evidence="6 9" id="KW-0067">ATP-binding</keyword>
<reference evidence="12 13" key="1">
    <citation type="journal article" date="2023" name="bioRxiv">
        <title>Conserved and derived expression patterns and positive selection on dental genes reveal complex evolutionary context of ever-growing rodent molars.</title>
        <authorList>
            <person name="Calamari Z.T."/>
            <person name="Song A."/>
            <person name="Cohen E."/>
            <person name="Akter M."/>
            <person name="Roy R.D."/>
            <person name="Hallikas O."/>
            <person name="Christensen M.M."/>
            <person name="Li P."/>
            <person name="Marangoni P."/>
            <person name="Jernvall J."/>
            <person name="Klein O.D."/>
        </authorList>
    </citation>
    <scope>NUCLEOTIDE SEQUENCE [LARGE SCALE GENOMIC DNA]</scope>
    <source>
        <strain evidence="12">V071</strain>
    </source>
</reference>
<dbReference type="CDD" id="cd14337">
    <property type="entry name" value="UBA_MARK_Par1"/>
    <property type="match status" value="1"/>
</dbReference>
<dbReference type="PROSITE" id="PS50011">
    <property type="entry name" value="PROTEIN_KINASE_DOM"/>
    <property type="match status" value="1"/>
</dbReference>
<evidence type="ECO:0000313" key="13">
    <source>
        <dbReference type="Proteomes" id="UP001488838"/>
    </source>
</evidence>
<comment type="catalytic activity">
    <reaction evidence="7">
        <text>L-threonyl-[protein] + ATP = O-phospho-L-threonyl-[protein] + ADP + H(+)</text>
        <dbReference type="Rhea" id="RHEA:46608"/>
        <dbReference type="Rhea" id="RHEA-COMP:11060"/>
        <dbReference type="Rhea" id="RHEA-COMP:11605"/>
        <dbReference type="ChEBI" id="CHEBI:15378"/>
        <dbReference type="ChEBI" id="CHEBI:30013"/>
        <dbReference type="ChEBI" id="CHEBI:30616"/>
        <dbReference type="ChEBI" id="CHEBI:61977"/>
        <dbReference type="ChEBI" id="CHEBI:456216"/>
        <dbReference type="EC" id="2.7.11.1"/>
    </reaction>
</comment>
<dbReference type="GO" id="GO:0005634">
    <property type="term" value="C:nucleus"/>
    <property type="evidence" value="ECO:0007669"/>
    <property type="project" value="TreeGrafter"/>
</dbReference>
<accession>A0AAW0H3G9</accession>
<dbReference type="EC" id="2.7.11.1" evidence="1"/>
<dbReference type="PROSITE" id="PS00108">
    <property type="entry name" value="PROTEIN_KINASE_ST"/>
    <property type="match status" value="1"/>
</dbReference>
<dbReference type="InterPro" id="IPR008271">
    <property type="entry name" value="Ser/Thr_kinase_AS"/>
</dbReference>
<dbReference type="Gene3D" id="1.10.8.10">
    <property type="entry name" value="DNA helicase RuvA subunit, C-terminal domain"/>
    <property type="match status" value="1"/>
</dbReference>
<dbReference type="AlphaFoldDB" id="A0AAW0H3G9"/>
<organism evidence="12 13">
    <name type="scientific">Myodes glareolus</name>
    <name type="common">Bank vole</name>
    <name type="synonym">Clethrionomys glareolus</name>
    <dbReference type="NCBI Taxonomy" id="447135"/>
    <lineage>
        <taxon>Eukaryota</taxon>
        <taxon>Metazoa</taxon>
        <taxon>Chordata</taxon>
        <taxon>Craniata</taxon>
        <taxon>Vertebrata</taxon>
        <taxon>Euteleostomi</taxon>
        <taxon>Mammalia</taxon>
        <taxon>Eutheria</taxon>
        <taxon>Euarchontoglires</taxon>
        <taxon>Glires</taxon>
        <taxon>Rodentia</taxon>
        <taxon>Myomorpha</taxon>
        <taxon>Muroidea</taxon>
        <taxon>Cricetidae</taxon>
        <taxon>Arvicolinae</taxon>
        <taxon>Myodes</taxon>
    </lineage>
</organism>
<dbReference type="SMART" id="SM00220">
    <property type="entry name" value="S_TKc"/>
    <property type="match status" value="1"/>
</dbReference>
<dbReference type="GO" id="GO:0005524">
    <property type="term" value="F:ATP binding"/>
    <property type="evidence" value="ECO:0007669"/>
    <property type="project" value="UniProtKB-UniRule"/>
</dbReference>
<dbReference type="CDD" id="cd14003">
    <property type="entry name" value="STKc_AMPK-like"/>
    <property type="match status" value="1"/>
</dbReference>
<evidence type="ECO:0000256" key="3">
    <source>
        <dbReference type="ARBA" id="ARBA00022679"/>
    </source>
</evidence>
<dbReference type="FunFam" id="1.10.510.10:FF:000571">
    <property type="entry name" value="Maternal embryonic leucine zipper kinase"/>
    <property type="match status" value="1"/>
</dbReference>
<feature type="compositionally biased region" description="Polar residues" evidence="10">
    <location>
        <begin position="458"/>
        <end position="479"/>
    </location>
</feature>
<evidence type="ECO:0000313" key="12">
    <source>
        <dbReference type="EMBL" id="KAK7797387.1"/>
    </source>
</evidence>
<dbReference type="Gene3D" id="1.10.510.10">
    <property type="entry name" value="Transferase(Phosphotransferase) domain 1"/>
    <property type="match status" value="1"/>
</dbReference>
<sequence length="570" mass="64325">MHQDPKESSSGEEVPTDHYMILNTLGIGSFAEVKLACHLRTEVQVALKIIEKDKKKAALITNEVDIMKLLNHPNIIKLFHVMETTQHIYMVMELASGGDLAGRIVEVGSMQEEEAQHIFTQIVCAVKYCHENNIAHRDIKPDNILLDSKGSIKLCDFGLATKVTVGQKLKVFCGTLPYCAPELFNGQEYDPKTPDIWSMGVVLYIMVTGYLPFKATTYKDMKVEMKDPHYYIPSKLPEYIVNLIVKIFTIDSEQRPKIHDIMKHLWLKDSEVLLKLSSSLEILPRKPNLNIVSAMQVMGYSPKDIRDSLHEKKFNNIMATYLILKHQSFLRSNIHQQIKPMQFDVASTPSCLPMAHFSPNGTGSDPALPSNTSLSKHKLHDKDKIAVKEGSRRLSMPDILCCQQKRTIFPKVTSECGHVAVHLMRSIIQKRCMTSEVLALGSISSENILSRNDIAQMTPQSKTTPKNSSSPQNTSSLKSSMEEPLSVTTTGTHHKERRSFLCETSEPRSTSAKPQSVITPSSHNIRRCWKRVKRRTVNCFQSLCCCLFPQRRSHASQKKVAPVEWENGVT</sequence>
<dbReference type="GO" id="GO:0045719">
    <property type="term" value="P:negative regulation of glycogen biosynthetic process"/>
    <property type="evidence" value="ECO:0007669"/>
    <property type="project" value="TreeGrafter"/>
</dbReference>
<dbReference type="Pfam" id="PF00069">
    <property type="entry name" value="Pkinase"/>
    <property type="match status" value="1"/>
</dbReference>
<dbReference type="PANTHER" id="PTHR24346:SF85">
    <property type="entry name" value="RIKEN CDNA 1810024B03 GENE"/>
    <property type="match status" value="1"/>
</dbReference>
<dbReference type="SUPFAM" id="SSF56112">
    <property type="entry name" value="Protein kinase-like (PK-like)"/>
    <property type="match status" value="1"/>
</dbReference>
<keyword evidence="5" id="KW-0418">Kinase</keyword>
<feature type="region of interest" description="Disordered" evidence="10">
    <location>
        <begin position="458"/>
        <end position="518"/>
    </location>
</feature>
<evidence type="ECO:0000256" key="9">
    <source>
        <dbReference type="PROSITE-ProRule" id="PRU10141"/>
    </source>
</evidence>
<keyword evidence="13" id="KW-1185">Reference proteome</keyword>
<evidence type="ECO:0000256" key="5">
    <source>
        <dbReference type="ARBA" id="ARBA00022777"/>
    </source>
</evidence>
<protein>
    <recommendedName>
        <fullName evidence="1">non-specific serine/threonine protein kinase</fullName>
        <ecNumber evidence="1">2.7.11.1</ecNumber>
    </recommendedName>
</protein>
<evidence type="ECO:0000256" key="4">
    <source>
        <dbReference type="ARBA" id="ARBA00022741"/>
    </source>
</evidence>
<gene>
    <name evidence="12" type="ORF">U0070_024051</name>
</gene>
<comment type="catalytic activity">
    <reaction evidence="8">
        <text>L-seryl-[protein] + ATP = O-phospho-L-seryl-[protein] + ADP + H(+)</text>
        <dbReference type="Rhea" id="RHEA:17989"/>
        <dbReference type="Rhea" id="RHEA-COMP:9863"/>
        <dbReference type="Rhea" id="RHEA-COMP:11604"/>
        <dbReference type="ChEBI" id="CHEBI:15378"/>
        <dbReference type="ChEBI" id="CHEBI:29999"/>
        <dbReference type="ChEBI" id="CHEBI:30616"/>
        <dbReference type="ChEBI" id="CHEBI:83421"/>
        <dbReference type="ChEBI" id="CHEBI:456216"/>
        <dbReference type="EC" id="2.7.11.1"/>
    </reaction>
</comment>
<name>A0AAW0H3G9_MYOGA</name>